<dbReference type="PANTHER" id="PTHR43335">
    <property type="entry name" value="ABC TRANSPORTER, ATP-BINDING PROTEIN"/>
    <property type="match status" value="1"/>
</dbReference>
<evidence type="ECO:0000256" key="4">
    <source>
        <dbReference type="ARBA" id="ARBA00022840"/>
    </source>
</evidence>
<sequence>MLVQTEQETACEAGVQPTVVECHGLTKVFRRPFAGLDKAVCALRDVSLSVRQGQIVGLIGPNGAGKSTLLNLIAGLILPTQGRVTICGHPARSVAARRYLGYMPEHPVFPGLYTARAVLRYHAALLGLSAQGVARQVDASIQRLHMQEFADRPASDFSQGMKQRLALAIAMMSDPPLLLLDEPSNGLDPIGIVELRDLLQQLRDAGASVVISSHRLGELEKLTSDYIFMHRGRIVQFGDELNASQAGQLRVGVVSHGESVARAALPASRVLSVCDTELMIAIGEPDEVPDVVRDLVAGGAKITSVLLQRENIEEVFLRLCDEGNNR</sequence>
<comment type="caution">
    <text evidence="6">The sequence shown here is derived from an EMBL/GenBank/DDBJ whole genome shotgun (WGS) entry which is preliminary data.</text>
</comment>
<dbReference type="InterPro" id="IPR003593">
    <property type="entry name" value="AAA+_ATPase"/>
</dbReference>
<evidence type="ECO:0000256" key="3">
    <source>
        <dbReference type="ARBA" id="ARBA00022741"/>
    </source>
</evidence>
<proteinExistence type="inferred from homology"/>
<comment type="similarity">
    <text evidence="1">Belongs to the ABC transporter superfamily.</text>
</comment>
<dbReference type="InterPro" id="IPR027417">
    <property type="entry name" value="P-loop_NTPase"/>
</dbReference>
<name>A0AAW6TVU9_9BACT</name>
<dbReference type="GO" id="GO:0005524">
    <property type="term" value="F:ATP binding"/>
    <property type="evidence" value="ECO:0007669"/>
    <property type="project" value="UniProtKB-KW"/>
</dbReference>
<evidence type="ECO:0000313" key="7">
    <source>
        <dbReference type="Proteomes" id="UP001431776"/>
    </source>
</evidence>
<dbReference type="Proteomes" id="UP001431776">
    <property type="component" value="Unassembled WGS sequence"/>
</dbReference>
<dbReference type="Gene3D" id="3.40.50.300">
    <property type="entry name" value="P-loop containing nucleotide triphosphate hydrolases"/>
    <property type="match status" value="1"/>
</dbReference>
<dbReference type="EMBL" id="JASCXX010000012">
    <property type="protein sequence ID" value="MDI6449715.1"/>
    <property type="molecule type" value="Genomic_DNA"/>
</dbReference>
<accession>A0AAW6TVU9</accession>
<dbReference type="AlphaFoldDB" id="A0AAW6TVU9"/>
<dbReference type="InterPro" id="IPR017871">
    <property type="entry name" value="ABC_transporter-like_CS"/>
</dbReference>
<dbReference type="CDD" id="cd03230">
    <property type="entry name" value="ABC_DR_subfamily_A"/>
    <property type="match status" value="1"/>
</dbReference>
<evidence type="ECO:0000313" key="6">
    <source>
        <dbReference type="EMBL" id="MDI6449715.1"/>
    </source>
</evidence>
<feature type="domain" description="ABC transporter" evidence="5">
    <location>
        <begin position="20"/>
        <end position="256"/>
    </location>
</feature>
<keyword evidence="3" id="KW-0547">Nucleotide-binding</keyword>
<dbReference type="PROSITE" id="PS50893">
    <property type="entry name" value="ABC_TRANSPORTER_2"/>
    <property type="match status" value="1"/>
</dbReference>
<dbReference type="InterPro" id="IPR003439">
    <property type="entry name" value="ABC_transporter-like_ATP-bd"/>
</dbReference>
<dbReference type="Pfam" id="PF00005">
    <property type="entry name" value="ABC_tran"/>
    <property type="match status" value="1"/>
</dbReference>
<dbReference type="GO" id="GO:0016887">
    <property type="term" value="F:ATP hydrolysis activity"/>
    <property type="evidence" value="ECO:0007669"/>
    <property type="project" value="InterPro"/>
</dbReference>
<evidence type="ECO:0000259" key="5">
    <source>
        <dbReference type="PROSITE" id="PS50893"/>
    </source>
</evidence>
<evidence type="ECO:0000256" key="2">
    <source>
        <dbReference type="ARBA" id="ARBA00022448"/>
    </source>
</evidence>
<reference evidence="6" key="1">
    <citation type="submission" date="2023-05" db="EMBL/GenBank/DDBJ databases">
        <title>Anaerotaeda fermentans gen. nov., sp. nov., a novel anaerobic planctomycete of the new family within the order Sedimentisphaerales isolated from Taman Peninsula, Russia.</title>
        <authorList>
            <person name="Khomyakova M.A."/>
            <person name="Merkel A.Y."/>
            <person name="Slobodkin A.I."/>
        </authorList>
    </citation>
    <scope>NUCLEOTIDE SEQUENCE</scope>
    <source>
        <strain evidence="6">M17dextr</strain>
    </source>
</reference>
<dbReference type="SUPFAM" id="SSF52540">
    <property type="entry name" value="P-loop containing nucleoside triphosphate hydrolases"/>
    <property type="match status" value="1"/>
</dbReference>
<organism evidence="6 7">
    <name type="scientific">Anaerobaca lacustris</name>
    <dbReference type="NCBI Taxonomy" id="3044600"/>
    <lineage>
        <taxon>Bacteria</taxon>
        <taxon>Pseudomonadati</taxon>
        <taxon>Planctomycetota</taxon>
        <taxon>Phycisphaerae</taxon>
        <taxon>Sedimentisphaerales</taxon>
        <taxon>Anaerobacaceae</taxon>
        <taxon>Anaerobaca</taxon>
    </lineage>
</organism>
<gene>
    <name evidence="6" type="ORF">QJ522_11720</name>
</gene>
<dbReference type="SMART" id="SM00382">
    <property type="entry name" value="AAA"/>
    <property type="match status" value="1"/>
</dbReference>
<keyword evidence="4 6" id="KW-0067">ATP-binding</keyword>
<evidence type="ECO:0000256" key="1">
    <source>
        <dbReference type="ARBA" id="ARBA00005417"/>
    </source>
</evidence>
<keyword evidence="7" id="KW-1185">Reference proteome</keyword>
<dbReference type="PROSITE" id="PS00211">
    <property type="entry name" value="ABC_TRANSPORTER_1"/>
    <property type="match status" value="1"/>
</dbReference>
<protein>
    <submittedName>
        <fullName evidence="6">ABC transporter ATP-binding protein</fullName>
    </submittedName>
</protein>
<dbReference type="RefSeq" id="WP_349245123.1">
    <property type="nucleotide sequence ID" value="NZ_JASCXX010000012.1"/>
</dbReference>
<keyword evidence="2" id="KW-0813">Transport</keyword>